<dbReference type="Proteomes" id="UP000178059">
    <property type="component" value="Unassembled WGS sequence"/>
</dbReference>
<dbReference type="InterPro" id="IPR002477">
    <property type="entry name" value="Peptidoglycan-bd-like"/>
</dbReference>
<feature type="domain" description="Peptidoglycan binding-like" evidence="1">
    <location>
        <begin position="10"/>
        <end position="64"/>
    </location>
</feature>
<dbReference type="Gene3D" id="1.10.101.10">
    <property type="entry name" value="PGBD-like superfamily/PGBD"/>
    <property type="match status" value="1"/>
</dbReference>
<protein>
    <recommendedName>
        <fullName evidence="1">Peptidoglycan binding-like domain-containing protein</fullName>
    </recommendedName>
</protein>
<reference evidence="2 3" key="1">
    <citation type="journal article" date="2016" name="Nat. Commun.">
        <title>Thousands of microbial genomes shed light on interconnected biogeochemical processes in an aquifer system.</title>
        <authorList>
            <person name="Anantharaman K."/>
            <person name="Brown C.T."/>
            <person name="Hug L.A."/>
            <person name="Sharon I."/>
            <person name="Castelle C.J."/>
            <person name="Probst A.J."/>
            <person name="Thomas B.C."/>
            <person name="Singh A."/>
            <person name="Wilkins M.J."/>
            <person name="Karaoz U."/>
            <person name="Brodie E.L."/>
            <person name="Williams K.H."/>
            <person name="Hubbard S.S."/>
            <person name="Banfield J.F."/>
        </authorList>
    </citation>
    <scope>NUCLEOTIDE SEQUENCE [LARGE SCALE GENOMIC DNA]</scope>
</reference>
<dbReference type="InterPro" id="IPR036366">
    <property type="entry name" value="PGBDSf"/>
</dbReference>
<dbReference type="SUPFAM" id="SSF47090">
    <property type="entry name" value="PGBD-like"/>
    <property type="match status" value="1"/>
</dbReference>
<evidence type="ECO:0000313" key="2">
    <source>
        <dbReference type="EMBL" id="OGI69098.1"/>
    </source>
</evidence>
<sequence>MTLRYGMKTSEVGVLQNKLQKEGLYAGKIDNIFGPKTLLAVRIFQIQNNLTPDGIVGPKTRAVLNSL</sequence>
<comment type="caution">
    <text evidence="2">The sequence shown here is derived from an EMBL/GenBank/DDBJ whole genome shotgun (WGS) entry which is preliminary data.</text>
</comment>
<gene>
    <name evidence="2" type="ORF">A2824_00480</name>
</gene>
<dbReference type="Pfam" id="PF01471">
    <property type="entry name" value="PG_binding_1"/>
    <property type="match status" value="1"/>
</dbReference>
<evidence type="ECO:0000313" key="3">
    <source>
        <dbReference type="Proteomes" id="UP000178059"/>
    </source>
</evidence>
<dbReference type="AlphaFoldDB" id="A0A1F6VHQ8"/>
<accession>A0A1F6VHQ8</accession>
<dbReference type="InterPro" id="IPR036365">
    <property type="entry name" value="PGBD-like_sf"/>
</dbReference>
<name>A0A1F6VHQ8_9BACT</name>
<dbReference type="STRING" id="1801743.A2824_00480"/>
<dbReference type="EMBL" id="MFTT01000034">
    <property type="protein sequence ID" value="OGI69098.1"/>
    <property type="molecule type" value="Genomic_DNA"/>
</dbReference>
<proteinExistence type="predicted"/>
<organism evidence="2 3">
    <name type="scientific">Candidatus Nomurabacteria bacterium RIFCSPHIGHO2_01_FULL_42_16</name>
    <dbReference type="NCBI Taxonomy" id="1801743"/>
    <lineage>
        <taxon>Bacteria</taxon>
        <taxon>Candidatus Nomuraibacteriota</taxon>
    </lineage>
</organism>
<evidence type="ECO:0000259" key="1">
    <source>
        <dbReference type="Pfam" id="PF01471"/>
    </source>
</evidence>